<proteinExistence type="predicted"/>
<sequence>MADWYGESFGYTIGTVLAGPEVPLGELFYHFEDDAQPLAGGAAWLLGCMADSFDSAAFAAYTGDVTVRWVLEVTAGSGTVELASGIDPTWNASNPTSATEALGAYAVTGPTTLVSAPVTGITHAMLVAGDDLPVVRVDCVSGALQVKQVKLRVWPAQGAGGAWVTTAAPGWDLVNSGGVAIWNGTSLGYESPQVPTLEEAWSLGKTGLAAAEGPTEWQFATDGSAQMHFNVSGNFTSEPFQPFAAGNYGLAVLAANPRVITDVQPGSGVTAGVDPHEHQYEKTSTVRAVGGGPLIAEFTSWGGATAHIDGPGGLAVEALPGRPPFVPVGGFYGGVDFRLPTGAAITQFPAAGEMRLPDAPFLLLSAFAPLWFTAPTEDTFSTVFAGFTRPDPHLAVPAYEWFDPAAVPAPELEPRFFVKAGEGDWCPVGFGKPDTETRIFRVPSGGRWRDLTAAEYAVHGPDNRPPGGMPLKVKRLDESGVAWWDHVAWLVPD</sequence>
<dbReference type="RefSeq" id="WP_386052909.1">
    <property type="nucleotide sequence ID" value="NZ_JBHTKH010000007.1"/>
</dbReference>
<evidence type="ECO:0000313" key="1">
    <source>
        <dbReference type="EMBL" id="MFD1055005.1"/>
    </source>
</evidence>
<dbReference type="Proteomes" id="UP001597046">
    <property type="component" value="Unassembled WGS sequence"/>
</dbReference>
<evidence type="ECO:0000313" key="2">
    <source>
        <dbReference type="Proteomes" id="UP001597046"/>
    </source>
</evidence>
<name>A0ABW3MWR9_9MICO</name>
<reference evidence="2" key="1">
    <citation type="journal article" date="2019" name="Int. J. Syst. Evol. Microbiol.">
        <title>The Global Catalogue of Microorganisms (GCM) 10K type strain sequencing project: providing services to taxonomists for standard genome sequencing and annotation.</title>
        <authorList>
            <consortium name="The Broad Institute Genomics Platform"/>
            <consortium name="The Broad Institute Genome Sequencing Center for Infectious Disease"/>
            <person name="Wu L."/>
            <person name="Ma J."/>
        </authorList>
    </citation>
    <scope>NUCLEOTIDE SEQUENCE [LARGE SCALE GENOMIC DNA]</scope>
    <source>
        <strain evidence="2">CCUG 57508</strain>
    </source>
</reference>
<gene>
    <name evidence="1" type="ORF">ACFQ2V_11870</name>
</gene>
<comment type="caution">
    <text evidence="1">The sequence shown here is derived from an EMBL/GenBank/DDBJ whole genome shotgun (WGS) entry which is preliminary data.</text>
</comment>
<keyword evidence="2" id="KW-1185">Reference proteome</keyword>
<accession>A0ABW3MWR9</accession>
<dbReference type="EMBL" id="JBHTKH010000007">
    <property type="protein sequence ID" value="MFD1055005.1"/>
    <property type="molecule type" value="Genomic_DNA"/>
</dbReference>
<protein>
    <submittedName>
        <fullName evidence="1">Uncharacterized protein</fullName>
    </submittedName>
</protein>
<organism evidence="1 2">
    <name type="scientific">Terrabacter terrigena</name>
    <dbReference type="NCBI Taxonomy" id="574718"/>
    <lineage>
        <taxon>Bacteria</taxon>
        <taxon>Bacillati</taxon>
        <taxon>Actinomycetota</taxon>
        <taxon>Actinomycetes</taxon>
        <taxon>Micrococcales</taxon>
        <taxon>Intrasporangiaceae</taxon>
        <taxon>Terrabacter</taxon>
    </lineage>
</organism>